<dbReference type="GeneID" id="18875108"/>
<evidence type="ECO:0000256" key="5">
    <source>
        <dbReference type="ARBA" id="ARBA00015162"/>
    </source>
</evidence>
<dbReference type="Pfam" id="PF14474">
    <property type="entry name" value="RTC4"/>
    <property type="match status" value="1"/>
</dbReference>
<feature type="compositionally biased region" description="Basic residues" evidence="8">
    <location>
        <begin position="46"/>
        <end position="55"/>
    </location>
</feature>
<feature type="compositionally biased region" description="Polar residues" evidence="8">
    <location>
        <begin position="148"/>
        <end position="157"/>
    </location>
</feature>
<dbReference type="SMART" id="SM01312">
    <property type="entry name" value="RTC4"/>
    <property type="match status" value="1"/>
</dbReference>
<name>G3ANI4_SPAPN</name>
<keyword evidence="6" id="KW-0963">Cytoplasm</keyword>
<dbReference type="OrthoDB" id="128308at2759"/>
<dbReference type="STRING" id="619300.G3ANI4"/>
<dbReference type="FunCoup" id="G3ANI4">
    <property type="interactions" value="17"/>
</dbReference>
<evidence type="ECO:0000256" key="8">
    <source>
        <dbReference type="SAM" id="MobiDB-lite"/>
    </source>
</evidence>
<gene>
    <name evidence="10" type="ORF">SPAPADRAFT_66652</name>
</gene>
<sequence>MSYNSKKSFGSLDRSTSKKKANPIFAPTSKEPYSPSKRSAEDRPVYKKHKKRKAYIHQSEPPSNQASSENVLESSISKSIGNLYPAAGDSSDDEGLIDIEKLVSTSPQPTSKSEDDPVSIETFNETSDEENNSDKVKSSAESEKEDNNASILQSLSKRSQSNIDTVKEKYKDMDIPSSISSRKKLIERAEKHIDIIPKILRGKLPPSFYYDLAKKQRDKSIHETMGGTEKFQINWESFYGGYYGLKRQSIIGTLISNRFQQELKRSANTNRTVSYWTIPRFCTYVLANEILIRMVMEDMKCDFEKAEEIISATTDYGIVVADSMEVEFDLDDSDESSSDQESEMKDSLLAQILG</sequence>
<evidence type="ECO:0000256" key="3">
    <source>
        <dbReference type="ARBA" id="ARBA00004496"/>
    </source>
</evidence>
<evidence type="ECO:0000256" key="1">
    <source>
        <dbReference type="ARBA" id="ARBA00002738"/>
    </source>
</evidence>
<protein>
    <recommendedName>
        <fullName evidence="5">Restriction of telomere capping protein 4</fullName>
    </recommendedName>
</protein>
<dbReference type="PANTHER" id="PTHR41391:SF1">
    <property type="entry name" value="RESTRICTION OF TELOMERE CAPPING PROTEIN 4"/>
    <property type="match status" value="1"/>
</dbReference>
<proteinExistence type="inferred from homology"/>
<dbReference type="InterPro" id="IPR039024">
    <property type="entry name" value="RTC4"/>
</dbReference>
<keyword evidence="11" id="KW-1185">Reference proteome</keyword>
<feature type="compositionally biased region" description="Acidic residues" evidence="8">
    <location>
        <begin position="330"/>
        <end position="341"/>
    </location>
</feature>
<evidence type="ECO:0000256" key="4">
    <source>
        <dbReference type="ARBA" id="ARBA00009461"/>
    </source>
</evidence>
<feature type="domain" description="Restriction of telomere capping protein 4 C-terminal" evidence="9">
    <location>
        <begin position="199"/>
        <end position="323"/>
    </location>
</feature>
<dbReference type="Proteomes" id="UP000000709">
    <property type="component" value="Unassembled WGS sequence"/>
</dbReference>
<dbReference type="InParanoid" id="G3ANI4"/>
<evidence type="ECO:0000256" key="7">
    <source>
        <dbReference type="ARBA" id="ARBA00023242"/>
    </source>
</evidence>
<dbReference type="OMA" id="THVLANE"/>
<evidence type="ECO:0000256" key="6">
    <source>
        <dbReference type="ARBA" id="ARBA00022490"/>
    </source>
</evidence>
<dbReference type="PANTHER" id="PTHR41391">
    <property type="entry name" value="RESTRICTION OF TELOMERE CAPPING PROTEIN 4"/>
    <property type="match status" value="1"/>
</dbReference>
<feature type="region of interest" description="Disordered" evidence="8">
    <location>
        <begin position="330"/>
        <end position="354"/>
    </location>
</feature>
<dbReference type="KEGG" id="spaa:SPAPADRAFT_66652"/>
<dbReference type="HOGENOM" id="CLU_056041_0_0_1"/>
<evidence type="ECO:0000256" key="2">
    <source>
        <dbReference type="ARBA" id="ARBA00004123"/>
    </source>
</evidence>
<evidence type="ECO:0000259" key="9">
    <source>
        <dbReference type="SMART" id="SM01312"/>
    </source>
</evidence>
<dbReference type="GO" id="GO:0005634">
    <property type="term" value="C:nucleus"/>
    <property type="evidence" value="ECO:0007669"/>
    <property type="project" value="UniProtKB-SubCell"/>
</dbReference>
<feature type="region of interest" description="Disordered" evidence="8">
    <location>
        <begin position="1"/>
        <end position="157"/>
    </location>
</feature>
<keyword evidence="7" id="KW-0539">Nucleus</keyword>
<organism evidence="11">
    <name type="scientific">Spathaspora passalidarum (strain NRRL Y-27907 / 11-Y1)</name>
    <dbReference type="NCBI Taxonomy" id="619300"/>
    <lineage>
        <taxon>Eukaryota</taxon>
        <taxon>Fungi</taxon>
        <taxon>Dikarya</taxon>
        <taxon>Ascomycota</taxon>
        <taxon>Saccharomycotina</taxon>
        <taxon>Pichiomycetes</taxon>
        <taxon>Debaryomycetaceae</taxon>
        <taxon>Spathaspora</taxon>
    </lineage>
</organism>
<dbReference type="eggNOG" id="ENOG502S1RG">
    <property type="taxonomic scope" value="Eukaryota"/>
</dbReference>
<feature type="compositionally biased region" description="Basic and acidic residues" evidence="8">
    <location>
        <begin position="132"/>
        <end position="147"/>
    </location>
</feature>
<feature type="compositionally biased region" description="Polar residues" evidence="8">
    <location>
        <begin position="60"/>
        <end position="80"/>
    </location>
</feature>
<dbReference type="InterPro" id="IPR028094">
    <property type="entry name" value="RTC4_C"/>
</dbReference>
<reference evidence="10 11" key="1">
    <citation type="journal article" date="2011" name="Proc. Natl. Acad. Sci. U.S.A.">
        <title>Comparative genomics of xylose-fermenting fungi for enhanced biofuel production.</title>
        <authorList>
            <person name="Wohlbach D.J."/>
            <person name="Kuo A."/>
            <person name="Sato T.K."/>
            <person name="Potts K.M."/>
            <person name="Salamov A.A."/>
            <person name="LaButti K.M."/>
            <person name="Sun H."/>
            <person name="Clum A."/>
            <person name="Pangilinan J.L."/>
            <person name="Lindquist E.A."/>
            <person name="Lucas S."/>
            <person name="Lapidus A."/>
            <person name="Jin M."/>
            <person name="Gunawan C."/>
            <person name="Balan V."/>
            <person name="Dale B.E."/>
            <person name="Jeffries T.W."/>
            <person name="Zinkel R."/>
            <person name="Barry K.W."/>
            <person name="Grigoriev I.V."/>
            <person name="Gasch A.P."/>
        </authorList>
    </citation>
    <scope>NUCLEOTIDE SEQUENCE [LARGE SCALE GENOMIC DNA]</scope>
    <source>
        <strain evidence="11">NRRL Y-27907 / 11-Y1</strain>
    </source>
</reference>
<comment type="similarity">
    <text evidence="4">Belongs to the RTC4 family.</text>
</comment>
<dbReference type="GO" id="GO:0005737">
    <property type="term" value="C:cytoplasm"/>
    <property type="evidence" value="ECO:0007669"/>
    <property type="project" value="UniProtKB-SubCell"/>
</dbReference>
<dbReference type="RefSeq" id="XP_007375249.1">
    <property type="nucleotide sequence ID" value="XM_007375187.1"/>
</dbReference>
<dbReference type="EMBL" id="GL996502">
    <property type="protein sequence ID" value="EGW31973.1"/>
    <property type="molecule type" value="Genomic_DNA"/>
</dbReference>
<evidence type="ECO:0000313" key="11">
    <source>
        <dbReference type="Proteomes" id="UP000000709"/>
    </source>
</evidence>
<comment type="function">
    <text evidence="1">May be involved in a process influencing telomere capping.</text>
</comment>
<accession>G3ANI4</accession>
<dbReference type="AlphaFoldDB" id="G3ANI4"/>
<comment type="subcellular location">
    <subcellularLocation>
        <location evidence="3">Cytoplasm</location>
    </subcellularLocation>
    <subcellularLocation>
        <location evidence="2">Nucleus</location>
    </subcellularLocation>
</comment>
<evidence type="ECO:0000313" key="10">
    <source>
        <dbReference type="EMBL" id="EGW31973.1"/>
    </source>
</evidence>